<proteinExistence type="predicted"/>
<accession>A0A1G6SF54</accession>
<keyword evidence="1 4" id="KW-0436">Ligase</keyword>
<dbReference type="Proteomes" id="UP000324896">
    <property type="component" value="Unassembled WGS sequence"/>
</dbReference>
<dbReference type="PANTHER" id="PTHR12835:SF5">
    <property type="entry name" value="BIOTIN--PROTEIN LIGASE"/>
    <property type="match status" value="1"/>
</dbReference>
<dbReference type="OrthoDB" id="9807064at2"/>
<organism evidence="4 10">
    <name type="scientific">Halanaerobium congolense</name>
    <dbReference type="NCBI Taxonomy" id="54121"/>
    <lineage>
        <taxon>Bacteria</taxon>
        <taxon>Bacillati</taxon>
        <taxon>Bacillota</taxon>
        <taxon>Clostridia</taxon>
        <taxon>Halanaerobiales</taxon>
        <taxon>Halanaerobiaceae</taxon>
        <taxon>Halanaerobium</taxon>
    </lineage>
</organism>
<dbReference type="STRING" id="54121.SAMN04515653_1467"/>
<dbReference type="Proteomes" id="UP000247389">
    <property type="component" value="Unassembled WGS sequence"/>
</dbReference>
<dbReference type="AlphaFoldDB" id="A0A1G6SF54"/>
<dbReference type="GO" id="GO:0005737">
    <property type="term" value="C:cytoplasm"/>
    <property type="evidence" value="ECO:0007669"/>
    <property type="project" value="TreeGrafter"/>
</dbReference>
<dbReference type="RefSeq" id="WP_073160816.1">
    <property type="nucleotide sequence ID" value="NZ_FMYT01000029.1"/>
</dbReference>
<dbReference type="Pfam" id="PF03099">
    <property type="entry name" value="BPL_LplA_LipB"/>
    <property type="match status" value="1"/>
</dbReference>
<gene>
    <name evidence="3" type="ORF">C8C78_1308</name>
    <name evidence="4" type="ORF">SAMN04488597_12937</name>
    <name evidence="5" type="ORF">SAMN04488598_1038</name>
    <name evidence="6" type="ORF">SAMN04515652_1038</name>
</gene>
<dbReference type="EMBL" id="FNBJ01000003">
    <property type="protein sequence ID" value="SDE87080.1"/>
    <property type="molecule type" value="Genomic_DNA"/>
</dbReference>
<dbReference type="SUPFAM" id="SSF55681">
    <property type="entry name" value="Class II aaRS and biotin synthetases"/>
    <property type="match status" value="1"/>
</dbReference>
<feature type="domain" description="BPL/LPL catalytic" evidence="2">
    <location>
        <begin position="22"/>
        <end position="204"/>
    </location>
</feature>
<dbReference type="InterPro" id="IPR004408">
    <property type="entry name" value="Biotin_CoA_COase_ligase"/>
</dbReference>
<dbReference type="InterPro" id="IPR045864">
    <property type="entry name" value="aa-tRNA-synth_II/BPL/LPL"/>
</dbReference>
<evidence type="ECO:0000313" key="10">
    <source>
        <dbReference type="Proteomes" id="UP000324896"/>
    </source>
</evidence>
<evidence type="ECO:0000313" key="3">
    <source>
        <dbReference type="EMBL" id="PXV62720.1"/>
    </source>
</evidence>
<evidence type="ECO:0000313" key="7">
    <source>
        <dbReference type="Proteomes" id="UP000198612"/>
    </source>
</evidence>
<dbReference type="InterPro" id="IPR004143">
    <property type="entry name" value="BPL_LPL_catalytic"/>
</dbReference>
<dbReference type="GO" id="GO:0004077">
    <property type="term" value="F:biotin--[biotin carboxyl-carrier protein] ligase activity"/>
    <property type="evidence" value="ECO:0007669"/>
    <property type="project" value="InterPro"/>
</dbReference>
<dbReference type="Proteomes" id="UP000198612">
    <property type="component" value="Unassembled WGS sequence"/>
</dbReference>
<dbReference type="PROSITE" id="PS51733">
    <property type="entry name" value="BPL_LPL_CATALYTIC"/>
    <property type="match status" value="1"/>
</dbReference>
<dbReference type="CDD" id="cd16442">
    <property type="entry name" value="BPL"/>
    <property type="match status" value="1"/>
</dbReference>
<reference evidence="7 8" key="1">
    <citation type="submission" date="2016-10" db="EMBL/GenBank/DDBJ databases">
        <authorList>
            <person name="Varghese N."/>
            <person name="Submissions S."/>
        </authorList>
    </citation>
    <scope>NUCLEOTIDE SEQUENCE [LARGE SCALE GENOMIC DNA]</scope>
    <source>
        <strain evidence="4 10">WG10</strain>
        <strain evidence="5 8">WG2</strain>
        <strain evidence="6 7">WG5</strain>
    </source>
</reference>
<dbReference type="EMBL" id="QICM01000030">
    <property type="protein sequence ID" value="PXV62720.1"/>
    <property type="molecule type" value="Genomic_DNA"/>
</dbReference>
<dbReference type="GO" id="GO:0009249">
    <property type="term" value="P:protein lipoylation"/>
    <property type="evidence" value="ECO:0007669"/>
    <property type="project" value="UniProtKB-ARBA"/>
</dbReference>
<evidence type="ECO:0000256" key="1">
    <source>
        <dbReference type="ARBA" id="ARBA00022598"/>
    </source>
</evidence>
<dbReference type="Gene3D" id="3.30.930.10">
    <property type="entry name" value="Bira Bifunctional Protein, Domain 2"/>
    <property type="match status" value="1"/>
</dbReference>
<name>A0A1G6SF54_9FIRM</name>
<keyword evidence="8" id="KW-1185">Reference proteome</keyword>
<dbReference type="PANTHER" id="PTHR12835">
    <property type="entry name" value="BIOTIN PROTEIN LIGASE"/>
    <property type="match status" value="1"/>
</dbReference>
<dbReference type="EMBL" id="FMYT01000029">
    <property type="protein sequence ID" value="SDD15508.1"/>
    <property type="molecule type" value="Genomic_DNA"/>
</dbReference>
<reference evidence="3 9" key="2">
    <citation type="submission" date="2018-04" db="EMBL/GenBank/DDBJ databases">
        <title>Subsurface microbial communities from deep shales in Ohio and West Virginia, USA.</title>
        <authorList>
            <person name="Wrighton K."/>
        </authorList>
    </citation>
    <scope>NUCLEOTIDE SEQUENCE [LARGE SCALE GENOMIC DNA]</scope>
    <source>
        <strain evidence="3 9">MSL28</strain>
    </source>
</reference>
<dbReference type="EMBL" id="FOHG01000003">
    <property type="protein sequence ID" value="SES67765.1"/>
    <property type="molecule type" value="Genomic_DNA"/>
</dbReference>
<dbReference type="NCBIfam" id="TIGR00121">
    <property type="entry name" value="birA_ligase"/>
    <property type="match status" value="1"/>
</dbReference>
<sequence>MDILNFFNSDKIKLSLKEPLRNKIKLKLFSRTDSTNDQAKKYLKNMKTKNDINNTYVFAADFQKKGRGRRGHSWFSGGPEGLAASFLFAVEDETARIPLVTAAAALAVYDTFKYFDLSAAIKWPNDILASQKKIAGILSELVIDNSKNTFVIIGCGINLNNSTFKKEINNLATSYYLERKEHIDKNLFLAVLIEKMNDYVNNYFDQKREEIILMWKEKLALIGKKIDFTYKDNNYTGEIKKILDDGDLLINFNNGQSKKVSSFNTSLNYKSLKKYNK</sequence>
<evidence type="ECO:0000313" key="9">
    <source>
        <dbReference type="Proteomes" id="UP000247389"/>
    </source>
</evidence>
<evidence type="ECO:0000313" key="6">
    <source>
        <dbReference type="EMBL" id="SES67765.1"/>
    </source>
</evidence>
<protein>
    <submittedName>
        <fullName evidence="3">BirA family biotin operon repressor/biotin-[acetyl-CoA-carboxylase] ligase</fullName>
    </submittedName>
    <submittedName>
        <fullName evidence="4">BirA family transcriptional regulator, biotin operon repressor / biotin-[acetyl-CoA-carboxylase] ligase</fullName>
    </submittedName>
</protein>
<dbReference type="Proteomes" id="UP000199519">
    <property type="component" value="Unassembled WGS sequence"/>
</dbReference>
<evidence type="ECO:0000313" key="4">
    <source>
        <dbReference type="EMBL" id="SDD15508.1"/>
    </source>
</evidence>
<evidence type="ECO:0000313" key="5">
    <source>
        <dbReference type="EMBL" id="SDE87080.1"/>
    </source>
</evidence>
<evidence type="ECO:0000259" key="2">
    <source>
        <dbReference type="PROSITE" id="PS51733"/>
    </source>
</evidence>
<dbReference type="GO" id="GO:0016740">
    <property type="term" value="F:transferase activity"/>
    <property type="evidence" value="ECO:0007669"/>
    <property type="project" value="UniProtKB-ARBA"/>
</dbReference>
<evidence type="ECO:0000313" key="8">
    <source>
        <dbReference type="Proteomes" id="UP000199519"/>
    </source>
</evidence>